<evidence type="ECO:0000256" key="2">
    <source>
        <dbReference type="ARBA" id="ARBA00023015"/>
    </source>
</evidence>
<evidence type="ECO:0000259" key="5">
    <source>
        <dbReference type="Pfam" id="PF08281"/>
    </source>
</evidence>
<dbReference type="Pfam" id="PF08281">
    <property type="entry name" value="Sigma70_r4_2"/>
    <property type="match status" value="1"/>
</dbReference>
<dbReference type="GO" id="GO:0006352">
    <property type="term" value="P:DNA-templated transcription initiation"/>
    <property type="evidence" value="ECO:0007669"/>
    <property type="project" value="InterPro"/>
</dbReference>
<name>A0A4R0KC92_9ACTN</name>
<dbReference type="InterPro" id="IPR013324">
    <property type="entry name" value="RNA_pol_sigma_r3/r4-like"/>
</dbReference>
<dbReference type="GO" id="GO:0003677">
    <property type="term" value="F:DNA binding"/>
    <property type="evidence" value="ECO:0007669"/>
    <property type="project" value="InterPro"/>
</dbReference>
<evidence type="ECO:0000256" key="4">
    <source>
        <dbReference type="ARBA" id="ARBA00023163"/>
    </source>
</evidence>
<keyword evidence="3" id="KW-0731">Sigma factor</keyword>
<dbReference type="InterPro" id="IPR036388">
    <property type="entry name" value="WH-like_DNA-bd_sf"/>
</dbReference>
<dbReference type="EMBL" id="SJKB01000010">
    <property type="protein sequence ID" value="TCC57419.1"/>
    <property type="molecule type" value="Genomic_DNA"/>
</dbReference>
<keyword evidence="7" id="KW-1185">Reference proteome</keyword>
<keyword evidence="4" id="KW-0804">Transcription</keyword>
<evidence type="ECO:0000313" key="7">
    <source>
        <dbReference type="Proteomes" id="UP000291144"/>
    </source>
</evidence>
<organism evidence="6 7">
    <name type="scientific">Kribbella pittospori</name>
    <dbReference type="NCBI Taxonomy" id="722689"/>
    <lineage>
        <taxon>Bacteria</taxon>
        <taxon>Bacillati</taxon>
        <taxon>Actinomycetota</taxon>
        <taxon>Actinomycetes</taxon>
        <taxon>Propionibacteriales</taxon>
        <taxon>Kribbellaceae</taxon>
        <taxon>Kribbella</taxon>
    </lineage>
</organism>
<comment type="similarity">
    <text evidence="1">Belongs to the sigma-70 factor family. ECF subfamily.</text>
</comment>
<dbReference type="OrthoDB" id="4184921at2"/>
<proteinExistence type="inferred from homology"/>
<dbReference type="RefSeq" id="WP_131361768.1">
    <property type="nucleotide sequence ID" value="NZ_SJKB01000010.1"/>
</dbReference>
<evidence type="ECO:0000313" key="6">
    <source>
        <dbReference type="EMBL" id="TCC57419.1"/>
    </source>
</evidence>
<protein>
    <submittedName>
        <fullName evidence="6">Sigma-70 family RNA polymerase sigma factor</fullName>
    </submittedName>
</protein>
<dbReference type="GO" id="GO:0016987">
    <property type="term" value="F:sigma factor activity"/>
    <property type="evidence" value="ECO:0007669"/>
    <property type="project" value="UniProtKB-KW"/>
</dbReference>
<comment type="caution">
    <text evidence="6">The sequence shown here is derived from an EMBL/GenBank/DDBJ whole genome shotgun (WGS) entry which is preliminary data.</text>
</comment>
<dbReference type="Proteomes" id="UP000291144">
    <property type="component" value="Unassembled WGS sequence"/>
</dbReference>
<gene>
    <name evidence="6" type="ORF">E0H73_28935</name>
</gene>
<evidence type="ECO:0000256" key="3">
    <source>
        <dbReference type="ARBA" id="ARBA00023082"/>
    </source>
</evidence>
<evidence type="ECO:0000256" key="1">
    <source>
        <dbReference type="ARBA" id="ARBA00010641"/>
    </source>
</evidence>
<keyword evidence="2" id="KW-0805">Transcription regulation</keyword>
<feature type="domain" description="RNA polymerase sigma factor 70 region 4 type 2" evidence="5">
    <location>
        <begin position="4"/>
        <end position="49"/>
    </location>
</feature>
<dbReference type="InterPro" id="IPR013249">
    <property type="entry name" value="RNA_pol_sigma70_r4_t2"/>
</dbReference>
<reference evidence="6 7" key="1">
    <citation type="submission" date="2019-02" db="EMBL/GenBank/DDBJ databases">
        <title>Kribbella capetownensis sp. nov. and Kribbella speibonae sp. nov., isolated from soil.</title>
        <authorList>
            <person name="Curtis S.M."/>
            <person name="Norton I."/>
            <person name="Everest G.J."/>
            <person name="Meyers P.R."/>
        </authorList>
    </citation>
    <scope>NUCLEOTIDE SEQUENCE [LARGE SCALE GENOMIC DNA]</scope>
    <source>
        <strain evidence="6 7">NRRL B-24813</strain>
    </source>
</reference>
<dbReference type="Gene3D" id="1.10.10.10">
    <property type="entry name" value="Winged helix-like DNA-binding domain superfamily/Winged helix DNA-binding domain"/>
    <property type="match status" value="1"/>
</dbReference>
<accession>A0A4R0KC92</accession>
<sequence>MTHLQLSDADRELLSLVAWEGLDTAQLAAALGCSRNSAAVRLHRARRRLERLMDQTSFGRQPATARGERS</sequence>
<dbReference type="AlphaFoldDB" id="A0A4R0KC92"/>
<dbReference type="SUPFAM" id="SSF88659">
    <property type="entry name" value="Sigma3 and sigma4 domains of RNA polymerase sigma factors"/>
    <property type="match status" value="1"/>
</dbReference>